<dbReference type="GO" id="GO:0020037">
    <property type="term" value="F:heme binding"/>
    <property type="evidence" value="ECO:0007669"/>
    <property type="project" value="TreeGrafter"/>
</dbReference>
<dbReference type="Gene3D" id="1.20.910.10">
    <property type="entry name" value="Heme oxygenase-like"/>
    <property type="match status" value="1"/>
</dbReference>
<dbReference type="CDD" id="cd19165">
    <property type="entry name" value="HemeO"/>
    <property type="match status" value="1"/>
</dbReference>
<dbReference type="InterPro" id="IPR016053">
    <property type="entry name" value="Haem_Oase-like"/>
</dbReference>
<name>A0A496PFG3_9MICC</name>
<proteinExistence type="predicted"/>
<keyword evidence="7" id="KW-1185">Reference proteome</keyword>
<feature type="binding site" description="axial binding residue" evidence="5">
    <location>
        <position position="20"/>
    </location>
    <ligand>
        <name>heme b</name>
        <dbReference type="ChEBI" id="CHEBI:60344"/>
    </ligand>
    <ligandPart>
        <name>Fe</name>
        <dbReference type="ChEBI" id="CHEBI:18248"/>
    </ligandPart>
</feature>
<feature type="binding site" evidence="4">
    <location>
        <position position="13"/>
    </location>
    <ligand>
        <name>heme b</name>
        <dbReference type="ChEBI" id="CHEBI:60344"/>
    </ligand>
</feature>
<dbReference type="EMBL" id="QQXL01000009">
    <property type="protein sequence ID" value="RKW69467.1"/>
    <property type="molecule type" value="Genomic_DNA"/>
</dbReference>
<evidence type="ECO:0000313" key="7">
    <source>
        <dbReference type="Proteomes" id="UP000273119"/>
    </source>
</evidence>
<reference evidence="6 7" key="1">
    <citation type="submission" date="2018-07" db="EMBL/GenBank/DDBJ databases">
        <title>Arthrobacter sp. nov., isolated from raw cow's milk with high bacterial count.</title>
        <authorList>
            <person name="Hahne J."/>
            <person name="Isele D."/>
            <person name="Lipski A."/>
        </authorList>
    </citation>
    <scope>NUCLEOTIDE SEQUENCE [LARGE SCALE GENOMIC DNA]</scope>
    <source>
        <strain evidence="6 7">JZ R-183</strain>
    </source>
</reference>
<protein>
    <submittedName>
        <fullName evidence="6">Biliverdin-producing heme oxygenase</fullName>
    </submittedName>
</protein>
<organism evidence="6 7">
    <name type="scientific">Galactobacter caseinivorans</name>
    <dbReference type="NCBI Taxonomy" id="2676123"/>
    <lineage>
        <taxon>Bacteria</taxon>
        <taxon>Bacillati</taxon>
        <taxon>Actinomycetota</taxon>
        <taxon>Actinomycetes</taxon>
        <taxon>Micrococcales</taxon>
        <taxon>Micrococcaceae</taxon>
        <taxon>Galactobacter</taxon>
    </lineage>
</organism>
<feature type="binding site" evidence="4">
    <location>
        <position position="177"/>
    </location>
    <ligand>
        <name>heme b</name>
        <dbReference type="ChEBI" id="CHEBI:60344"/>
    </ligand>
</feature>
<comment type="caution">
    <text evidence="6">The sequence shown here is derived from an EMBL/GenBank/DDBJ whole genome shotgun (WGS) entry which is preliminary data.</text>
</comment>
<evidence type="ECO:0000256" key="4">
    <source>
        <dbReference type="PIRSR" id="PIRSR000343-1"/>
    </source>
</evidence>
<dbReference type="InterPro" id="IPR016084">
    <property type="entry name" value="Haem_Oase-like_multi-hlx"/>
</dbReference>
<dbReference type="SUPFAM" id="SSF48613">
    <property type="entry name" value="Heme oxygenase-like"/>
    <property type="match status" value="1"/>
</dbReference>
<dbReference type="AlphaFoldDB" id="A0A496PFG3"/>
<feature type="binding site" evidence="4">
    <location>
        <position position="130"/>
    </location>
    <ligand>
        <name>heme b</name>
        <dbReference type="ChEBI" id="CHEBI:60344"/>
    </ligand>
</feature>
<dbReference type="Pfam" id="PF01126">
    <property type="entry name" value="Heme_oxygenase"/>
    <property type="match status" value="1"/>
</dbReference>
<evidence type="ECO:0000256" key="3">
    <source>
        <dbReference type="ARBA" id="ARBA00023004"/>
    </source>
</evidence>
<dbReference type="InterPro" id="IPR002051">
    <property type="entry name" value="Haem_Oase"/>
</dbReference>
<evidence type="ECO:0000256" key="2">
    <source>
        <dbReference type="ARBA" id="ARBA00022723"/>
    </source>
</evidence>
<dbReference type="RefSeq" id="WP_121486038.1">
    <property type="nucleotide sequence ID" value="NZ_QQXL01000009.1"/>
</dbReference>
<evidence type="ECO:0000313" key="6">
    <source>
        <dbReference type="EMBL" id="RKW69467.1"/>
    </source>
</evidence>
<dbReference type="GO" id="GO:0006788">
    <property type="term" value="P:heme oxidation"/>
    <property type="evidence" value="ECO:0007669"/>
    <property type="project" value="InterPro"/>
</dbReference>
<dbReference type="PIRSF" id="PIRSF000343">
    <property type="entry name" value="Haem_Oase"/>
    <property type="match status" value="1"/>
</dbReference>
<keyword evidence="1 4" id="KW-0349">Heme</keyword>
<keyword evidence="2 5" id="KW-0479">Metal-binding</keyword>
<sequence length="220" mass="24312">MHTDVSTFSARLRQATRLDHGEAEASEFISSLMQGERSGADYVLLLAQYRPLYAALESAAERLRSDPELAEILDPALDRLAALDADLPGLAQWAGLDAIPAVTPEALAYADRITEAGLDQDASRLVAHHYLRYLGDLSGGQVIGTLVARHYGVPAHLLNMWDFPHIPKPKVYKDRYRDLMDVYANQERGDAIVMEAVLGFQLNRELFRALSAISPRTVIA</sequence>
<evidence type="ECO:0000256" key="1">
    <source>
        <dbReference type="ARBA" id="ARBA00022617"/>
    </source>
</evidence>
<gene>
    <name evidence="6" type="ORF">DWQ67_13015</name>
</gene>
<dbReference type="GO" id="GO:0046872">
    <property type="term" value="F:metal ion binding"/>
    <property type="evidence" value="ECO:0007669"/>
    <property type="project" value="UniProtKB-KW"/>
</dbReference>
<accession>A0A496PFG3</accession>
<dbReference type="GO" id="GO:0042167">
    <property type="term" value="P:heme catabolic process"/>
    <property type="evidence" value="ECO:0007669"/>
    <property type="project" value="TreeGrafter"/>
</dbReference>
<dbReference type="PANTHER" id="PTHR10720">
    <property type="entry name" value="HEME OXYGENASE"/>
    <property type="match status" value="1"/>
</dbReference>
<dbReference type="GO" id="GO:0004392">
    <property type="term" value="F:heme oxygenase (decyclizing) activity"/>
    <property type="evidence" value="ECO:0007669"/>
    <property type="project" value="InterPro"/>
</dbReference>
<dbReference type="Proteomes" id="UP000273119">
    <property type="component" value="Unassembled WGS sequence"/>
</dbReference>
<keyword evidence="3 5" id="KW-0408">Iron</keyword>
<dbReference type="PANTHER" id="PTHR10720:SF0">
    <property type="entry name" value="HEME OXYGENASE"/>
    <property type="match status" value="1"/>
</dbReference>
<evidence type="ECO:0000256" key="5">
    <source>
        <dbReference type="PIRSR" id="PIRSR000343-2"/>
    </source>
</evidence>
<dbReference type="PRINTS" id="PR00088">
    <property type="entry name" value="HAEMOXYGNASE"/>
</dbReference>
<dbReference type="GO" id="GO:0006979">
    <property type="term" value="P:response to oxidative stress"/>
    <property type="evidence" value="ECO:0007669"/>
    <property type="project" value="TreeGrafter"/>
</dbReference>